<feature type="domain" description="Chorismate-utilising enzyme C-terminal" evidence="1">
    <location>
        <begin position="2"/>
        <end position="153"/>
    </location>
</feature>
<dbReference type="InterPro" id="IPR019999">
    <property type="entry name" value="Anth_synth_I-like"/>
</dbReference>
<dbReference type="InterPro" id="IPR005801">
    <property type="entry name" value="ADC_synthase"/>
</dbReference>
<evidence type="ECO:0000313" key="3">
    <source>
        <dbReference type="Proteomes" id="UP001501102"/>
    </source>
</evidence>
<keyword evidence="3" id="KW-1185">Reference proteome</keyword>
<evidence type="ECO:0000313" key="2">
    <source>
        <dbReference type="EMBL" id="GAA2908937.1"/>
    </source>
</evidence>
<dbReference type="RefSeq" id="WP_344960324.1">
    <property type="nucleotide sequence ID" value="NZ_BAAAXZ010000004.1"/>
</dbReference>
<dbReference type="SUPFAM" id="SSF56322">
    <property type="entry name" value="ADC synthase"/>
    <property type="match status" value="1"/>
</dbReference>
<dbReference type="EMBL" id="BAAAXZ010000004">
    <property type="protein sequence ID" value="GAA2908937.1"/>
    <property type="molecule type" value="Genomic_DNA"/>
</dbReference>
<gene>
    <name evidence="2" type="ORF">GCM10020221_01270</name>
</gene>
<dbReference type="InterPro" id="IPR015890">
    <property type="entry name" value="Chorismate_C"/>
</dbReference>
<dbReference type="PANTHER" id="PTHR11236">
    <property type="entry name" value="AMINOBENZOATE/ANTHRANILATE SYNTHASE"/>
    <property type="match status" value="1"/>
</dbReference>
<evidence type="ECO:0000259" key="1">
    <source>
        <dbReference type="Pfam" id="PF00425"/>
    </source>
</evidence>
<protein>
    <recommendedName>
        <fullName evidence="1">Chorismate-utilising enzyme C-terminal domain-containing protein</fullName>
    </recommendedName>
</protein>
<reference evidence="2 3" key="1">
    <citation type="journal article" date="2019" name="Int. J. Syst. Evol. Microbiol.">
        <title>The Global Catalogue of Microorganisms (GCM) 10K type strain sequencing project: providing services to taxonomists for standard genome sequencing and annotation.</title>
        <authorList>
            <consortium name="The Broad Institute Genomics Platform"/>
            <consortium name="The Broad Institute Genome Sequencing Center for Infectious Disease"/>
            <person name="Wu L."/>
            <person name="Ma J."/>
        </authorList>
    </citation>
    <scope>NUCLEOTIDE SEQUENCE [LARGE SCALE GENOMIC DNA]</scope>
    <source>
        <strain evidence="2 3">JCM 4087</strain>
    </source>
</reference>
<proteinExistence type="predicted"/>
<dbReference type="Proteomes" id="UP001501102">
    <property type="component" value="Unassembled WGS sequence"/>
</dbReference>
<accession>A0ABN3WB07</accession>
<organism evidence="2 3">
    <name type="scientific">Streptomyces thioluteus</name>
    <dbReference type="NCBI Taxonomy" id="66431"/>
    <lineage>
        <taxon>Bacteria</taxon>
        <taxon>Bacillati</taxon>
        <taxon>Actinomycetota</taxon>
        <taxon>Actinomycetes</taxon>
        <taxon>Kitasatosporales</taxon>
        <taxon>Streptomycetaceae</taxon>
        <taxon>Streptomyces</taxon>
    </lineage>
</organism>
<dbReference type="PANTHER" id="PTHR11236:SF18">
    <property type="entry name" value="AMINODEOXYCHORISMATE SYNTHASE"/>
    <property type="match status" value="1"/>
</dbReference>
<dbReference type="Pfam" id="PF00425">
    <property type="entry name" value="Chorismate_bind"/>
    <property type="match status" value="1"/>
</dbReference>
<comment type="caution">
    <text evidence="2">The sequence shown here is derived from an EMBL/GenBank/DDBJ whole genome shotgun (WGS) entry which is preliminary data.</text>
</comment>
<dbReference type="Gene3D" id="3.60.120.10">
    <property type="entry name" value="Anthranilate synthase"/>
    <property type="match status" value="1"/>
</dbReference>
<dbReference type="PRINTS" id="PR00095">
    <property type="entry name" value="ANTSNTHASEI"/>
</dbReference>
<name>A0ABN3WB07_STRTU</name>
<sequence>MSLAASAKTRAENLMIVDLLRNDLGRVCEVGSVDVPAYMVTETYATVHQLVTTVRGRLRHDVDPVACVRACFPGGSMTGAPKLRTMAIIDRLEQEARGIYSGTIGYFGLSGAADLNIVIRTAVSTGTGTVIGTGGAIVLDSDPDEEFDEVLLKGHALVRAHGLLEGAAEAP</sequence>